<accession>A0A2W1JS37</accession>
<sequence length="57" mass="5935">MIALFLIVLDTPSTVVGFEALHVSAQQPSLSTGSIQSFAEGCEANAELAPETARTVD</sequence>
<name>A0A2W1JS37_9CYAN</name>
<gene>
    <name evidence="1" type="ORF">C1752_04533</name>
</gene>
<evidence type="ECO:0000313" key="2">
    <source>
        <dbReference type="Proteomes" id="UP000248857"/>
    </source>
</evidence>
<dbReference type="EMBL" id="PQWO01000014">
    <property type="protein sequence ID" value="PZD71851.1"/>
    <property type="molecule type" value="Genomic_DNA"/>
</dbReference>
<protein>
    <submittedName>
        <fullName evidence="1">Uncharacterized protein</fullName>
    </submittedName>
</protein>
<comment type="caution">
    <text evidence="1">The sequence shown here is derived from an EMBL/GenBank/DDBJ whole genome shotgun (WGS) entry which is preliminary data.</text>
</comment>
<evidence type="ECO:0000313" key="1">
    <source>
        <dbReference type="EMBL" id="PZD71851.1"/>
    </source>
</evidence>
<dbReference type="AlphaFoldDB" id="A0A2W1JS37"/>
<organism evidence="1 2">
    <name type="scientific">Acaryochloris thomasi RCC1774</name>
    <dbReference type="NCBI Taxonomy" id="1764569"/>
    <lineage>
        <taxon>Bacteria</taxon>
        <taxon>Bacillati</taxon>
        <taxon>Cyanobacteriota</taxon>
        <taxon>Cyanophyceae</taxon>
        <taxon>Acaryochloridales</taxon>
        <taxon>Acaryochloridaceae</taxon>
        <taxon>Acaryochloris</taxon>
        <taxon>Acaryochloris thomasi</taxon>
    </lineage>
</organism>
<keyword evidence="2" id="KW-1185">Reference proteome</keyword>
<reference evidence="1 2" key="1">
    <citation type="journal article" date="2018" name="Sci. Rep.">
        <title>A novel species of the marine cyanobacterium Acaryochloris with a unique pigment content and lifestyle.</title>
        <authorList>
            <person name="Partensky F."/>
            <person name="Six C."/>
            <person name="Ratin M."/>
            <person name="Garczarek L."/>
            <person name="Vaulot D."/>
            <person name="Probert I."/>
            <person name="Calteau A."/>
            <person name="Gourvil P."/>
            <person name="Marie D."/>
            <person name="Grebert T."/>
            <person name="Bouchier C."/>
            <person name="Le Panse S."/>
            <person name="Gachenot M."/>
            <person name="Rodriguez F."/>
            <person name="Garrido J.L."/>
        </authorList>
    </citation>
    <scope>NUCLEOTIDE SEQUENCE [LARGE SCALE GENOMIC DNA]</scope>
    <source>
        <strain evidence="1 2">RCC1774</strain>
    </source>
</reference>
<proteinExistence type="predicted"/>
<dbReference type="Proteomes" id="UP000248857">
    <property type="component" value="Unassembled WGS sequence"/>
</dbReference>